<proteinExistence type="inferred from homology"/>
<dbReference type="PANTHER" id="PTHR35561:SF1">
    <property type="entry name" value="RNA 2',3'-CYCLIC PHOSPHODIESTERASE"/>
    <property type="match status" value="1"/>
</dbReference>
<dbReference type="EC" id="3.1.4.58" evidence="2"/>
<dbReference type="InterPro" id="IPR009097">
    <property type="entry name" value="Cyclic_Pdiesterase"/>
</dbReference>
<reference evidence="4 5" key="1">
    <citation type="submission" date="2017-05" db="EMBL/GenBank/DDBJ databases">
        <authorList>
            <person name="Varghese N."/>
            <person name="Submissions S."/>
        </authorList>
    </citation>
    <scope>NUCLEOTIDE SEQUENCE [LARGE SCALE GENOMIC DNA]</scope>
    <source>
        <strain evidence="4 5">DSM 29734</strain>
    </source>
</reference>
<feature type="domain" description="Phosphoesterase HXTX" evidence="3">
    <location>
        <begin position="91"/>
        <end position="169"/>
    </location>
</feature>
<dbReference type="PANTHER" id="PTHR35561">
    <property type="entry name" value="RNA 2',3'-CYCLIC PHOSPHODIESTERASE"/>
    <property type="match status" value="1"/>
</dbReference>
<comment type="catalytic activity">
    <reaction evidence="2">
        <text>a 3'-end 2',3'-cyclophospho-ribonucleotide-RNA + H2O = a 3'-end 2'-phospho-ribonucleotide-RNA + H(+)</text>
        <dbReference type="Rhea" id="RHEA:11828"/>
        <dbReference type="Rhea" id="RHEA-COMP:10464"/>
        <dbReference type="Rhea" id="RHEA-COMP:17353"/>
        <dbReference type="ChEBI" id="CHEBI:15377"/>
        <dbReference type="ChEBI" id="CHEBI:15378"/>
        <dbReference type="ChEBI" id="CHEBI:83064"/>
        <dbReference type="ChEBI" id="CHEBI:173113"/>
        <dbReference type="EC" id="3.1.4.58"/>
    </reaction>
</comment>
<dbReference type="Gene3D" id="3.90.1140.10">
    <property type="entry name" value="Cyclic phosphodiesterase"/>
    <property type="match status" value="1"/>
</dbReference>
<evidence type="ECO:0000313" key="5">
    <source>
        <dbReference type="Proteomes" id="UP001157961"/>
    </source>
</evidence>
<dbReference type="SUPFAM" id="SSF55144">
    <property type="entry name" value="LigT-like"/>
    <property type="match status" value="1"/>
</dbReference>
<name>A0ABY1NU41_9RHOB</name>
<dbReference type="RefSeq" id="WP_283425704.1">
    <property type="nucleotide sequence ID" value="NZ_FXTY01000003.1"/>
</dbReference>
<feature type="domain" description="Phosphoesterase HXTX" evidence="3">
    <location>
        <begin position="12"/>
        <end position="77"/>
    </location>
</feature>
<evidence type="ECO:0000313" key="4">
    <source>
        <dbReference type="EMBL" id="SMP18247.1"/>
    </source>
</evidence>
<comment type="similarity">
    <text evidence="2">Belongs to the 2H phosphoesterase superfamily. ThpR family.</text>
</comment>
<dbReference type="HAMAP" id="MF_01940">
    <property type="entry name" value="RNA_CPDase"/>
    <property type="match status" value="1"/>
</dbReference>
<feature type="short sequence motif" description="HXTX 2" evidence="2">
    <location>
        <begin position="119"/>
        <end position="122"/>
    </location>
</feature>
<protein>
    <recommendedName>
        <fullName evidence="2">RNA 2',3'-cyclic phosphodiesterase</fullName>
        <shortName evidence="2">RNA 2',3'-CPDase</shortName>
        <ecNumber evidence="2">3.1.4.58</ecNumber>
    </recommendedName>
</protein>
<feature type="active site" description="Proton donor" evidence="2">
    <location>
        <position position="36"/>
    </location>
</feature>
<dbReference type="Pfam" id="PF02834">
    <property type="entry name" value="LigT_PEase"/>
    <property type="match status" value="2"/>
</dbReference>
<gene>
    <name evidence="4" type="ORF">SAMN06265373_103251</name>
</gene>
<comment type="caution">
    <text evidence="4">The sequence shown here is derived from an EMBL/GenBank/DDBJ whole genome shotgun (WGS) entry which is preliminary data.</text>
</comment>
<feature type="active site" description="Proton acceptor" evidence="2">
    <location>
        <position position="119"/>
    </location>
</feature>
<comment type="function">
    <text evidence="2">Hydrolyzes RNA 2',3'-cyclic phosphodiester to an RNA 2'-phosphomonoester.</text>
</comment>
<evidence type="ECO:0000256" key="1">
    <source>
        <dbReference type="ARBA" id="ARBA00022801"/>
    </source>
</evidence>
<dbReference type="GO" id="GO:0016874">
    <property type="term" value="F:ligase activity"/>
    <property type="evidence" value="ECO:0007669"/>
    <property type="project" value="UniProtKB-KW"/>
</dbReference>
<keyword evidence="5" id="KW-1185">Reference proteome</keyword>
<organism evidence="4 5">
    <name type="scientific">Shimia sagamensis</name>
    <dbReference type="NCBI Taxonomy" id="1566352"/>
    <lineage>
        <taxon>Bacteria</taxon>
        <taxon>Pseudomonadati</taxon>
        <taxon>Pseudomonadota</taxon>
        <taxon>Alphaproteobacteria</taxon>
        <taxon>Rhodobacterales</taxon>
        <taxon>Roseobacteraceae</taxon>
    </lineage>
</organism>
<evidence type="ECO:0000259" key="3">
    <source>
        <dbReference type="Pfam" id="PF02834"/>
    </source>
</evidence>
<dbReference type="InterPro" id="IPR004175">
    <property type="entry name" value="RNA_CPDase"/>
</dbReference>
<accession>A0ABY1NU41</accession>
<dbReference type="EMBL" id="FXTY01000003">
    <property type="protein sequence ID" value="SMP18247.1"/>
    <property type="molecule type" value="Genomic_DNA"/>
</dbReference>
<dbReference type="NCBIfam" id="TIGR02258">
    <property type="entry name" value="2_5_ligase"/>
    <property type="match status" value="1"/>
</dbReference>
<dbReference type="Proteomes" id="UP001157961">
    <property type="component" value="Unassembled WGS sequence"/>
</dbReference>
<sequence length="183" mass="20085">MRAFVGIPLDGPEAEALLDVQGRIAVGREVPANNLHLTLAFLDDLPVETLEALHEELELIRQSQFELHLKGMDILGAPRSRSFGLLAAPDPTLMALQADVAQAARRLGIGLEKRRFRPHVTLTRFRDGRQPPERVQAALSRGASLEIDPIMVSEIALYRSSLTSEGAVYEILSSYPLLVQGLS</sequence>
<evidence type="ECO:0000256" key="2">
    <source>
        <dbReference type="HAMAP-Rule" id="MF_01940"/>
    </source>
</evidence>
<keyword evidence="4" id="KW-0436">Ligase</keyword>
<dbReference type="InterPro" id="IPR014051">
    <property type="entry name" value="Phosphoesterase_HXTX"/>
</dbReference>
<keyword evidence="1 2" id="KW-0378">Hydrolase</keyword>
<feature type="short sequence motif" description="HXTX 1" evidence="2">
    <location>
        <begin position="36"/>
        <end position="39"/>
    </location>
</feature>